<evidence type="ECO:0000256" key="1">
    <source>
        <dbReference type="SAM" id="Phobius"/>
    </source>
</evidence>
<gene>
    <name evidence="3" type="ORF">FM996_20130</name>
</gene>
<feature type="signal peptide" evidence="2">
    <location>
        <begin position="1"/>
        <end position="30"/>
    </location>
</feature>
<keyword evidence="1" id="KW-0472">Membrane</keyword>
<proteinExistence type="predicted"/>
<evidence type="ECO:0000256" key="2">
    <source>
        <dbReference type="SAM" id="SignalP"/>
    </source>
</evidence>
<sequence length="112" mass="11600">MERVMKEISGRKIAGVFVALALGVAPIVTAAPAAAGDPGAAIAAGIGGFALGALAGSSAHSAPPPPPYYGAPAYYPAPVYEAPPPYRCWRERRPVFDEYGVVIGYRPTRVCE</sequence>
<comment type="caution">
    <text evidence="3">The sequence shown here is derived from an EMBL/GenBank/DDBJ whole genome shotgun (WGS) entry which is preliminary data.</text>
</comment>
<evidence type="ECO:0000313" key="4">
    <source>
        <dbReference type="Proteomes" id="UP000316781"/>
    </source>
</evidence>
<feature type="transmembrane region" description="Helical" evidence="1">
    <location>
        <begin position="40"/>
        <end position="59"/>
    </location>
</feature>
<name>A0A549SD90_METSR</name>
<accession>A0A549SD90</accession>
<dbReference type="EMBL" id="VJMF01000103">
    <property type="protein sequence ID" value="TRL25514.1"/>
    <property type="molecule type" value="Genomic_DNA"/>
</dbReference>
<dbReference type="AlphaFoldDB" id="A0A549SD90"/>
<organism evidence="3 4">
    <name type="scientific">Methylosinus sporium</name>
    <dbReference type="NCBI Taxonomy" id="428"/>
    <lineage>
        <taxon>Bacteria</taxon>
        <taxon>Pseudomonadati</taxon>
        <taxon>Pseudomonadota</taxon>
        <taxon>Alphaproteobacteria</taxon>
        <taxon>Hyphomicrobiales</taxon>
        <taxon>Methylocystaceae</taxon>
        <taxon>Methylosinus</taxon>
    </lineage>
</organism>
<feature type="chain" id="PRO_5021772226" description="Lectin-like protein BA14k" evidence="2">
    <location>
        <begin position="31"/>
        <end position="112"/>
    </location>
</feature>
<keyword evidence="1" id="KW-1133">Transmembrane helix</keyword>
<reference evidence="3 4" key="1">
    <citation type="submission" date="2019-07" db="EMBL/GenBank/DDBJ databases">
        <title>Ln-dependent methylotrophs.</title>
        <authorList>
            <person name="Tani A."/>
        </authorList>
    </citation>
    <scope>NUCLEOTIDE SEQUENCE [LARGE SCALE GENOMIC DNA]</scope>
    <source>
        <strain evidence="3 4">SM89A</strain>
    </source>
</reference>
<keyword evidence="1" id="KW-0812">Transmembrane</keyword>
<protein>
    <recommendedName>
        <fullName evidence="5">Lectin-like protein BA14k</fullName>
    </recommendedName>
</protein>
<keyword evidence="2" id="KW-0732">Signal</keyword>
<evidence type="ECO:0008006" key="5">
    <source>
        <dbReference type="Google" id="ProtNLM"/>
    </source>
</evidence>
<evidence type="ECO:0000313" key="3">
    <source>
        <dbReference type="EMBL" id="TRL25514.1"/>
    </source>
</evidence>
<dbReference type="Proteomes" id="UP000316781">
    <property type="component" value="Unassembled WGS sequence"/>
</dbReference>